<protein>
    <recommendedName>
        <fullName evidence="3">ATP-dependent RecD2 DNA helicase</fullName>
        <ecNumber evidence="3">5.6.2.3</ecNumber>
    </recommendedName>
    <alternativeName>
        <fullName evidence="3">DNA 5'-3' helicase subunit RecD2</fullName>
    </alternativeName>
</protein>
<dbReference type="InterPro" id="IPR055446">
    <property type="entry name" value="RecD2_N_OB"/>
</dbReference>
<comment type="function">
    <text evidence="3">DNA-dependent ATPase and ATP-dependent 5'-3' DNA helicase. Has no activity on blunt DNA or DNA with 3'-overhangs, requires at least 10 bases of 5'-ssDNA for helicase activity.</text>
</comment>
<accession>A0A6V7RKU4</accession>
<dbReference type="EMBL" id="CAJEWD010000008">
    <property type="protein sequence ID" value="CAD2078448.1"/>
    <property type="molecule type" value="Genomic_DNA"/>
</dbReference>
<dbReference type="InterPro" id="IPR027417">
    <property type="entry name" value="P-loop_NTPase"/>
</dbReference>
<dbReference type="Pfam" id="PF18335">
    <property type="entry name" value="SH3_13"/>
    <property type="match status" value="1"/>
</dbReference>
<organism evidence="8 9">
    <name type="scientific">Jeotgalicoccus meleagridis</name>
    <dbReference type="NCBI Taxonomy" id="2759181"/>
    <lineage>
        <taxon>Bacteria</taxon>
        <taxon>Bacillati</taxon>
        <taxon>Bacillota</taxon>
        <taxon>Bacilli</taxon>
        <taxon>Bacillales</taxon>
        <taxon>Staphylococcaceae</taxon>
        <taxon>Jeotgalicoccus</taxon>
    </lineage>
</organism>
<feature type="domain" description="ATP-dependent RecD2 DNA helicase OB-fold" evidence="7">
    <location>
        <begin position="14"/>
        <end position="90"/>
    </location>
</feature>
<name>A0A6V7RKU4_9STAP</name>
<dbReference type="SUPFAM" id="SSF52540">
    <property type="entry name" value="P-loop containing nucleoside triphosphate hydrolases"/>
    <property type="match status" value="1"/>
</dbReference>
<comment type="catalytic activity">
    <reaction evidence="3">
        <text>ATP + H2O = ADP + phosphate + H(+)</text>
        <dbReference type="Rhea" id="RHEA:13065"/>
        <dbReference type="ChEBI" id="CHEBI:15377"/>
        <dbReference type="ChEBI" id="CHEBI:15378"/>
        <dbReference type="ChEBI" id="CHEBI:30616"/>
        <dbReference type="ChEBI" id="CHEBI:43474"/>
        <dbReference type="ChEBI" id="CHEBI:456216"/>
        <dbReference type="EC" id="5.6.2.3"/>
    </reaction>
</comment>
<feature type="domain" description="ATP-dependent RecD2 DNA helicase-like helix-hairpin-helix" evidence="5">
    <location>
        <begin position="158"/>
        <end position="246"/>
    </location>
</feature>
<dbReference type="Pfam" id="PF13245">
    <property type="entry name" value="AAA_19"/>
    <property type="match status" value="1"/>
</dbReference>
<reference evidence="8 9" key="1">
    <citation type="submission" date="2020-07" db="EMBL/GenBank/DDBJ databases">
        <authorList>
            <person name="Criscuolo A."/>
        </authorList>
    </citation>
    <scope>NUCLEOTIDE SEQUENCE [LARGE SCALE GENOMIC DNA]</scope>
    <source>
        <strain evidence="8">CIP111649</strain>
    </source>
</reference>
<dbReference type="GO" id="GO:0017116">
    <property type="term" value="F:single-stranded DNA helicase activity"/>
    <property type="evidence" value="ECO:0007669"/>
    <property type="project" value="TreeGrafter"/>
</dbReference>
<proteinExistence type="inferred from homology"/>
<dbReference type="Gene3D" id="2.30.30.940">
    <property type="match status" value="1"/>
</dbReference>
<dbReference type="Pfam" id="PF14490">
    <property type="entry name" value="HHH_RecD2"/>
    <property type="match status" value="1"/>
</dbReference>
<feature type="domain" description="ATP-dependent RecD2 DNA helicase SH3" evidence="6">
    <location>
        <begin position="584"/>
        <end position="653"/>
    </location>
</feature>
<keyword evidence="3" id="KW-0378">Hydrolase</keyword>
<keyword evidence="3" id="KW-0238">DNA-binding</keyword>
<keyword evidence="3 8" id="KW-0347">Helicase</keyword>
<gene>
    <name evidence="3 8" type="primary">recD2</name>
    <name evidence="8" type="ORF">JEODO184_01374</name>
</gene>
<keyword evidence="9" id="KW-1185">Reference proteome</keyword>
<dbReference type="Pfam" id="PF13538">
    <property type="entry name" value="UvrD_C_2"/>
    <property type="match status" value="1"/>
</dbReference>
<keyword evidence="1 3" id="KW-0547">Nucleotide-binding</keyword>
<dbReference type="InterPro" id="IPR006345">
    <property type="entry name" value="RecD2"/>
</dbReference>
<dbReference type="GO" id="GO:0043139">
    <property type="term" value="F:5'-3' DNA helicase activity"/>
    <property type="evidence" value="ECO:0007669"/>
    <property type="project" value="UniProtKB-UniRule"/>
</dbReference>
<dbReference type="CDD" id="cd18809">
    <property type="entry name" value="SF1_C_RecD"/>
    <property type="match status" value="1"/>
</dbReference>
<dbReference type="InterPro" id="IPR041451">
    <property type="entry name" value="RecD2_SH13"/>
</dbReference>
<dbReference type="InterPro" id="IPR027785">
    <property type="entry name" value="UvrD-like_helicase_C"/>
</dbReference>
<feature type="binding site" evidence="3">
    <location>
        <begin position="363"/>
        <end position="367"/>
    </location>
    <ligand>
        <name>ATP</name>
        <dbReference type="ChEBI" id="CHEBI:30616"/>
    </ligand>
</feature>
<dbReference type="GO" id="GO:0016787">
    <property type="term" value="F:hydrolase activity"/>
    <property type="evidence" value="ECO:0007669"/>
    <property type="project" value="UniProtKB-KW"/>
</dbReference>
<dbReference type="HAMAP" id="MF_01488">
    <property type="entry name" value="RecD2"/>
    <property type="match status" value="1"/>
</dbReference>
<dbReference type="Pfam" id="PF23139">
    <property type="entry name" value="OB_YrrC"/>
    <property type="match status" value="1"/>
</dbReference>
<evidence type="ECO:0000256" key="2">
    <source>
        <dbReference type="ARBA" id="ARBA00022840"/>
    </source>
</evidence>
<dbReference type="GO" id="GO:0003677">
    <property type="term" value="F:DNA binding"/>
    <property type="evidence" value="ECO:0007669"/>
    <property type="project" value="UniProtKB-UniRule"/>
</dbReference>
<dbReference type="PANTHER" id="PTHR43788">
    <property type="entry name" value="DNA2/NAM7 HELICASE FAMILY MEMBER"/>
    <property type="match status" value="1"/>
</dbReference>
<dbReference type="Proteomes" id="UP000589351">
    <property type="component" value="Unassembled WGS sequence"/>
</dbReference>
<evidence type="ECO:0000313" key="9">
    <source>
        <dbReference type="Proteomes" id="UP000589351"/>
    </source>
</evidence>
<dbReference type="PANTHER" id="PTHR43788:SF6">
    <property type="entry name" value="DNA HELICASE B"/>
    <property type="match status" value="1"/>
</dbReference>
<evidence type="ECO:0000259" key="4">
    <source>
        <dbReference type="Pfam" id="PF13538"/>
    </source>
</evidence>
<dbReference type="GO" id="GO:0005524">
    <property type="term" value="F:ATP binding"/>
    <property type="evidence" value="ECO:0007669"/>
    <property type="project" value="UniProtKB-UniRule"/>
</dbReference>
<dbReference type="RefSeq" id="WP_185125877.1">
    <property type="nucleotide sequence ID" value="NZ_CAJEWD010000008.1"/>
</dbReference>
<evidence type="ECO:0000313" key="8">
    <source>
        <dbReference type="EMBL" id="CAD2078448.1"/>
    </source>
</evidence>
<comment type="similarity">
    <text evidence="3">Belongs to the RecD family. RecD2 subfamily.</text>
</comment>
<feature type="domain" description="UvrD-like helicase C-terminal" evidence="4">
    <location>
        <begin position="670"/>
        <end position="717"/>
    </location>
</feature>
<evidence type="ECO:0000259" key="6">
    <source>
        <dbReference type="Pfam" id="PF18335"/>
    </source>
</evidence>
<dbReference type="Gene3D" id="3.40.50.300">
    <property type="entry name" value="P-loop containing nucleotide triphosphate hydrolases"/>
    <property type="match status" value="2"/>
</dbReference>
<dbReference type="CDD" id="cd17933">
    <property type="entry name" value="DEXSc_RecD-like"/>
    <property type="match status" value="1"/>
</dbReference>
<dbReference type="GO" id="GO:0006310">
    <property type="term" value="P:DNA recombination"/>
    <property type="evidence" value="ECO:0007669"/>
    <property type="project" value="InterPro"/>
</dbReference>
<evidence type="ECO:0000259" key="5">
    <source>
        <dbReference type="Pfam" id="PF14490"/>
    </source>
</evidence>
<sequence>MTNHAQTSIYDTLYIVGDVDRVIFMSQDTRFHVLKVLIEKTNTNFKDEAIVTGHFHDITEGESYRFTGKVTEHARFGEQFAAESFKKEVPDTKEGLIQYFSSEKFPGIGLKTAQKIVDTIGTDAISIISKDGKALEKVSGLTKAKRQMITETVQESNASDEAYLMMIRLNIEPSKRSKIIDTYKGDTLNIIQYHPYQLVSDIFGIGFKKADQIAINSGISPDDPERLVAGVMYTLNDEINSVGHTYIEVDTLKAKSLEILNTDKVYFSNEDIIIALETLADNKKIIISKDRVTLPSIYYAEHKSSEKLSNIINYKIDEIDEAQAKISLKKIEKSLSIQYSDKQSQAILNALTEKVSIITGGPGTGKTTIVKGIIALYKEMYDYKDFKEYEIGDYPIKLAAPTGRAAKRMADTSGIDARTIHRLIGWGQDTEADDILDNEIDAELIILDEMSMVDTWLFHQFMQNVMPHTRIVFVGDADQLPSVGPGTVFKDLIESSAIKTAILDTVYRQGEGSSIVKLAYDIANDENMNIETKFKDRVFFRANTNQIADLVDTVVSRAVDKGYDMRDIQVLAPIYRGPAGINILNKLLQGILNPASESKNELEFGDKIFRTGDKVIQLINRTEDNVFNGDSGIISSIHFKDDNNDKDKIVVEFDTGHIAYERKDLTELSHAYCTSIHKAQGSEYPIVIMPIVQSYYHMLMKNIVYTGITRAKESLILCGDPNAFYSAIKREGVERNTMLKEFLSKSFNTFNQEEKEEVLKEDYLTNDMINDEKIDPMIGMGDVSPYEFV</sequence>
<dbReference type="GO" id="GO:0009338">
    <property type="term" value="C:exodeoxyribonuclease V complex"/>
    <property type="evidence" value="ECO:0007669"/>
    <property type="project" value="TreeGrafter"/>
</dbReference>
<evidence type="ECO:0000259" key="7">
    <source>
        <dbReference type="Pfam" id="PF23139"/>
    </source>
</evidence>
<evidence type="ECO:0000256" key="1">
    <source>
        <dbReference type="ARBA" id="ARBA00022741"/>
    </source>
</evidence>
<keyword evidence="3" id="KW-0413">Isomerase</keyword>
<dbReference type="InterPro" id="IPR050534">
    <property type="entry name" value="Coronavir_polyprotein_1ab"/>
</dbReference>
<comment type="caution">
    <text evidence="8">The sequence shown here is derived from an EMBL/GenBank/DDBJ whole genome shotgun (WGS) entry which is preliminary data.</text>
</comment>
<dbReference type="InterPro" id="IPR029493">
    <property type="entry name" value="RecD2-like_HHH"/>
</dbReference>
<evidence type="ECO:0000256" key="3">
    <source>
        <dbReference type="HAMAP-Rule" id="MF_01488"/>
    </source>
</evidence>
<dbReference type="AlphaFoldDB" id="A0A6V7RKU4"/>
<dbReference type="NCBIfam" id="TIGR01448">
    <property type="entry name" value="recD_rel"/>
    <property type="match status" value="1"/>
</dbReference>
<dbReference type="EC" id="5.6.2.3" evidence="3"/>
<keyword evidence="2 3" id="KW-0067">ATP-binding</keyword>
<dbReference type="Gene3D" id="1.10.10.2220">
    <property type="match status" value="1"/>
</dbReference>